<dbReference type="PANTHER" id="PTHR31139:SF4">
    <property type="entry name" value="ECTOPIC P GRANULES PROTEIN 5 HOMOLOG"/>
    <property type="match status" value="1"/>
</dbReference>
<evidence type="ECO:0008006" key="9">
    <source>
        <dbReference type="Google" id="ProtNLM"/>
    </source>
</evidence>
<protein>
    <recommendedName>
        <fullName evidence="9">Ectopic P granules protein 5-like protein</fullName>
    </recommendedName>
</protein>
<evidence type="ECO:0000256" key="3">
    <source>
        <dbReference type="SAM" id="Coils"/>
    </source>
</evidence>
<dbReference type="Pfam" id="PF26103">
    <property type="entry name" value="TPR_Epg5"/>
    <property type="match status" value="1"/>
</dbReference>
<dbReference type="EMBL" id="JAPWDV010000001">
    <property type="protein sequence ID" value="KAJ6221878.1"/>
    <property type="molecule type" value="Genomic_DNA"/>
</dbReference>
<keyword evidence="2" id="KW-0072">Autophagy</keyword>
<feature type="domain" description="Epg5-like central TPR repeats" evidence="5">
    <location>
        <begin position="1776"/>
        <end position="2168"/>
    </location>
</feature>
<keyword evidence="3" id="KW-0175">Coiled coil</keyword>
<feature type="coiled-coil region" evidence="3">
    <location>
        <begin position="97"/>
        <end position="124"/>
    </location>
</feature>
<keyword evidence="8" id="KW-1185">Reference proteome</keyword>
<dbReference type="InterPro" id="IPR059030">
    <property type="entry name" value="TPR_Epg5_mid"/>
</dbReference>
<proteinExistence type="inferred from homology"/>
<dbReference type="OMA" id="FISYCWI"/>
<dbReference type="PANTHER" id="PTHR31139">
    <property type="entry name" value="ECTOPIC P GRANULES PROTEIN 5 HOMOLOG"/>
    <property type="match status" value="1"/>
</dbReference>
<feature type="domain" description="Epg5-like TPR" evidence="6">
    <location>
        <begin position="1295"/>
        <end position="1411"/>
    </location>
</feature>
<accession>A0A9Q0MAV9</accession>
<sequence length="2746" mass="320841">MDHQNLSMDNSIYTFSSNTSSISPSWNSHHQLSSVPIIDKLRTIKPFDEKQLFHFYQNLLLDNNEAFIKKFVERYVQNGRNEQYETVVRLERSLERFNEINQSMKSLITSIEELETKCWNAKQQRLVKSDRCGDGQLVEADHQFLEYEFDRESAMELEQRYYYVLKERLVNDHIVGQYQYKYAQLQFELMLYEMLEMVKRYMAIISDETKDESPQQRLAKEQLQDWIAALFVYYRKVENYSQQLKTQCFESLILLSHEYLKIATLEDKLFLLNHVLRCPSGCSEELESLIDCPNPLPLRIGNYEHGKQLVDYEITVIDTILSTIVDRDKFINHSSTKNRSSNLKSQIENKEPWIMVDTDFEDDQFINSPLEITEFDLIHYLERIPFEDILKFMSLISEDGDPELSEQFVQSTEVQMMKLFSFNTRLIQILRGALKNFNYLRYKELTVKISFMVKQIIRNISNQWCWCKDKFNSVDQSFLVRLQVEFDNFMLRSIMTMLSTNRRGVWPLLAQIEFIGISQPMLWHIVWVVYNNGNDNNNELSGLCPYMSANYWKDKFANFRQWKFVFIERLSNFSQEEATGVIEFFYNMACSRDERLDLEFLQEIVRRIGEICLLKKCYLDSNEVEPSQNNQPESELDTLNQGSGLEIHNQSFYQTNGIKCLINLLNQFKSLTTIMLQFVGEQREGNLWIDLCQTVFESIHFDDFIPDGKFFYIVYGWLNDLHPSNILNRLARIVLSKLDWNRILIQTDQCLLFSEEVQRRHALKLYHSLMNQLKIQTENQESIKNPIKMSIKSINRDSIGISNMLRLAKSTQLIDYISWTWSNLLILRIHPLDLIPNECSWDEIIFGTHNIDTLRIIKKVNYKHRIFQQLPRINFDNEVVSIAKALELHGDESDPFAGYIALMMTDLINKHNDPGKYLEICFQTLARPNSVMHHIPLLSLLYHLIPLYVHQWETLCSNQKFIQIILELLQKQYTEELSSIILEHMKHFHYGENAAQMAIVWSEILFETMYLALVQASRGGSWLSSWTGSSLVTTQQHLEMIFEQLTLIFDRLAEQIIVSNCGSNNEEKNLLFIQYIKYLVERPFTKHNNSSSSIVSKLTAIIESPNQSTPTVTPNSSTQTSSSWSLFNFLPWSSGDDTDIYYLVDKNILKSEWCTPFHIMLRQRINRKIAQQQQNFKSSVAKKLQRQPVNEKPIVLPFYLAYLVIESDIRKSGRIWDHLVYTINNFDIAKASVSTDKSELVSVDFELELKNVCKTLEKPTIPYSLLPINSLIVWLLNSTPPSLDLSSPKELLTSPHPMIPLLWKNFFQLYFSHSGIGSSSIGLQFIGSIFLERMQHRLTLLFDHHNRLWLQLNNQKAVNLSESSNQPKQSDLISSLLFEDRLLKLYRAYRLWLTDPRLHSSFVNLDDDSDYCQPEFQSNILKFIFSSTSSSNQSSSSRTESPISGKSMSLTSSEQFTTNFFFLNYINKAMLSSEITKFEDFWYNCIKGNKYNCIKREKTSNEAKKTKPINQSSKRPNTLQLSNNKIKTLDEIKKKIGQYKPIIEYFTSLTSTLNVNLLFDDNPYCLDDLSAQQSSLIAHDPSVIIVIIHQLIDTITEEARFVENQLKKYSELNHEFCNDILPKLYQNIRKELNKKISCDREEFDAAGCAKSAIIHFEFIESILDLQAKQRYERNRSDLALILRTLTKEIPVQKVVGSVYFLKKVLNYQLRYFDGDPNNEWNKTQIRTLLQSMTGWISLLNSVQSAKYFVTGQVLDQLLDMLSQLSPRYDDPINYFLLETSLQRNMNLTMIQQLAPCLSPAKCVDPKTFISMYKLIGDNLANTSQQTVFVLLSKFDVGSWLRSANVNDDQRSEFLNCLYQCLYLFGVTPTDEYLVTFDLYRKHLQDIILYQFPLFMQNILQFMLNGMNEAQLAPTLWSSLLHTFGFYTKSLSFTNHINRTPATTPAIRQQSSTLLDFDYVTFDLDLRGYTVRQTIFTSHELFELIQIMLEFQQFINQESTSEFLDYFKTYASKYLQFISFISYCWIGTNSTPSTCPDDLSIVWNPFIKLWNDWIIPKRSTKFISFEHLNFAWSLFVSSIQFMIDSFSQQRVTYFLSNLWQNFLHFIVETKTETLDEKDVEMFQERLLQITHWSSFDPTIQDIELMYEAVIQNRFNVERFIAFIISRINWRQTLSNLDRRFTNEQLSHIPQKVKEITLMLLPMMKQKMQNNKQFTVQLGSSFFNLKRNDSDTEVDEGILLGANFLQFWVEKMNNTLAQLDSNNRILMFESILGSINQVVDESNRKRLSTIFVTVLSYSLPSCIEQLADLIQSINRCVQSISIVVYLLECFIETYLDLNGNLEFLVFNLKIRSSTSPPTTPSNEEPKTSSLITESIRTQSCLLLLVHIYNRLTKSTVPESCTSQYICKLIQSCASFKPNHDESKIILFVFKLFSLLTKPSAGSYGDPVLLKLAMSPNQFGSIVNISTIFETDEGKNYFLSNSNLYRSILTLQTLSKTIHEVITESLNRGWFFFRSTKQSSNWCLFLMECLTLHGISTLLELYYPETIISTYENMFQQQQQTTLANGTKLSDRLIRSSSNDSLTSSGGSPSRSTTEYNSPNSSTSNSNSLLYSESIRIKLRTELIEQFRQSYNRLMKQWKRDKSFQDIWIHIDEINNLFSEQLDRLGKQMDSIHRTWHLQTTSGVDDSELETLSNDERIPVSNNVTEQQQQQQSNMIREQFTKLQRKRFNLIQSWISTFYSDKNYINAFL</sequence>
<dbReference type="Proteomes" id="UP001142055">
    <property type="component" value="Chromosome 1"/>
</dbReference>
<evidence type="ECO:0000256" key="4">
    <source>
        <dbReference type="SAM" id="MobiDB-lite"/>
    </source>
</evidence>
<dbReference type="InterPro" id="IPR058750">
    <property type="entry name" value="TPR_Epg5"/>
</dbReference>
<gene>
    <name evidence="7" type="ORF">RDWZM_000423</name>
</gene>
<dbReference type="GO" id="GO:0005737">
    <property type="term" value="C:cytoplasm"/>
    <property type="evidence" value="ECO:0007669"/>
    <property type="project" value="TreeGrafter"/>
</dbReference>
<evidence type="ECO:0000313" key="7">
    <source>
        <dbReference type="EMBL" id="KAJ6221878.1"/>
    </source>
</evidence>
<feature type="region of interest" description="Disordered" evidence="4">
    <location>
        <begin position="1429"/>
        <end position="1448"/>
    </location>
</feature>
<dbReference type="GO" id="GO:0097352">
    <property type="term" value="P:autophagosome maturation"/>
    <property type="evidence" value="ECO:0007669"/>
    <property type="project" value="TreeGrafter"/>
</dbReference>
<evidence type="ECO:0000256" key="1">
    <source>
        <dbReference type="ARBA" id="ARBA00010948"/>
    </source>
</evidence>
<evidence type="ECO:0000256" key="2">
    <source>
        <dbReference type="ARBA" id="ARBA00023006"/>
    </source>
</evidence>
<organism evidence="7 8">
    <name type="scientific">Blomia tropicalis</name>
    <name type="common">Mite</name>
    <dbReference type="NCBI Taxonomy" id="40697"/>
    <lineage>
        <taxon>Eukaryota</taxon>
        <taxon>Metazoa</taxon>
        <taxon>Ecdysozoa</taxon>
        <taxon>Arthropoda</taxon>
        <taxon>Chelicerata</taxon>
        <taxon>Arachnida</taxon>
        <taxon>Acari</taxon>
        <taxon>Acariformes</taxon>
        <taxon>Sarcoptiformes</taxon>
        <taxon>Astigmata</taxon>
        <taxon>Glycyphagoidea</taxon>
        <taxon>Echimyopodidae</taxon>
        <taxon>Blomia</taxon>
    </lineage>
</organism>
<reference evidence="7" key="1">
    <citation type="submission" date="2022-12" db="EMBL/GenBank/DDBJ databases">
        <title>Genome assemblies of Blomia tropicalis.</title>
        <authorList>
            <person name="Cui Y."/>
        </authorList>
    </citation>
    <scope>NUCLEOTIDE SEQUENCE</scope>
    <source>
        <tissue evidence="7">Adult mites</tissue>
    </source>
</reference>
<dbReference type="Pfam" id="PF26573">
    <property type="entry name" value="TPR_Epg5_2"/>
    <property type="match status" value="1"/>
</dbReference>
<evidence type="ECO:0000313" key="8">
    <source>
        <dbReference type="Proteomes" id="UP001142055"/>
    </source>
</evidence>
<comment type="caution">
    <text evidence="7">The sequence shown here is derived from an EMBL/GenBank/DDBJ whole genome shotgun (WGS) entry which is preliminary data.</text>
</comment>
<comment type="similarity">
    <text evidence="1">Belongs to the EPG5 family.</text>
</comment>
<feature type="compositionally biased region" description="Low complexity" evidence="4">
    <location>
        <begin position="1429"/>
        <end position="1441"/>
    </location>
</feature>
<feature type="region of interest" description="Disordered" evidence="4">
    <location>
        <begin position="2574"/>
        <end position="2604"/>
    </location>
</feature>
<dbReference type="InterPro" id="IPR051436">
    <property type="entry name" value="Autophagy-related_EPG5"/>
</dbReference>
<evidence type="ECO:0000259" key="5">
    <source>
        <dbReference type="Pfam" id="PF26103"/>
    </source>
</evidence>
<evidence type="ECO:0000259" key="6">
    <source>
        <dbReference type="Pfam" id="PF26573"/>
    </source>
</evidence>
<name>A0A9Q0MAV9_BLOTA</name>